<proteinExistence type="predicted"/>
<dbReference type="SUPFAM" id="SSF144000">
    <property type="entry name" value="Oxysterol-binding protein-like"/>
    <property type="match status" value="1"/>
</dbReference>
<sequence>QISGKILAGDELLATVDGHWDGDVFISEKCSGQRELLWSPSPEVRSRRLKRRVVQMGEQEEFESERLWQHVTQAILDRDQVQATQEKFVLEDAQRKEAKERGDAPWTPRFFQQDPVTSEWIYKHTDTRPWDPEICLLQFEKDGVIQTQPRSQHGSLTYGHSWTSRHKVNQHLHPSRSSSNLQPRLASIVVGIQTFFR</sequence>
<protein>
    <submittedName>
        <fullName evidence="1">Uncharacterized protein</fullName>
    </submittedName>
</protein>
<keyword evidence="2" id="KW-1185">Reference proteome</keyword>
<dbReference type="GO" id="GO:0005829">
    <property type="term" value="C:cytosol"/>
    <property type="evidence" value="ECO:0007669"/>
    <property type="project" value="TreeGrafter"/>
</dbReference>
<evidence type="ECO:0000313" key="1">
    <source>
        <dbReference type="Ensembl" id="ENSOSIP00000002315.1"/>
    </source>
</evidence>
<evidence type="ECO:0000313" key="2">
    <source>
        <dbReference type="Proteomes" id="UP000694383"/>
    </source>
</evidence>
<dbReference type="GO" id="GO:0015485">
    <property type="term" value="F:cholesterol binding"/>
    <property type="evidence" value="ECO:0007669"/>
    <property type="project" value="TreeGrafter"/>
</dbReference>
<dbReference type="Gene3D" id="3.30.70.3490">
    <property type="match status" value="1"/>
</dbReference>
<reference evidence="1" key="1">
    <citation type="submission" date="2025-08" db="UniProtKB">
        <authorList>
            <consortium name="Ensembl"/>
        </authorList>
    </citation>
    <scope>IDENTIFICATION</scope>
</reference>
<reference evidence="1" key="2">
    <citation type="submission" date="2025-09" db="UniProtKB">
        <authorList>
            <consortium name="Ensembl"/>
        </authorList>
    </citation>
    <scope>IDENTIFICATION</scope>
</reference>
<organism evidence="1 2">
    <name type="scientific">Oryzias sinensis</name>
    <name type="common">Chinese medaka</name>
    <dbReference type="NCBI Taxonomy" id="183150"/>
    <lineage>
        <taxon>Eukaryota</taxon>
        <taxon>Metazoa</taxon>
        <taxon>Chordata</taxon>
        <taxon>Craniata</taxon>
        <taxon>Vertebrata</taxon>
        <taxon>Euteleostomi</taxon>
        <taxon>Actinopterygii</taxon>
        <taxon>Neopterygii</taxon>
        <taxon>Teleostei</taxon>
        <taxon>Neoteleostei</taxon>
        <taxon>Acanthomorphata</taxon>
        <taxon>Ovalentaria</taxon>
        <taxon>Atherinomorphae</taxon>
        <taxon>Beloniformes</taxon>
        <taxon>Adrianichthyidae</taxon>
        <taxon>Oryziinae</taxon>
        <taxon>Oryzias</taxon>
    </lineage>
</organism>
<dbReference type="GO" id="GO:0032541">
    <property type="term" value="C:cortical endoplasmic reticulum"/>
    <property type="evidence" value="ECO:0007669"/>
    <property type="project" value="TreeGrafter"/>
</dbReference>
<dbReference type="PANTHER" id="PTHR10972">
    <property type="entry name" value="OXYSTEROL-BINDING PROTEIN-RELATED"/>
    <property type="match status" value="1"/>
</dbReference>
<accession>A0A8C7WS16</accession>
<dbReference type="InterPro" id="IPR000648">
    <property type="entry name" value="Oxysterol-bd"/>
</dbReference>
<dbReference type="PANTHER" id="PTHR10972:SF213">
    <property type="entry name" value="OXYSTEROL-BINDING PROTEIN-RELATED PROTEIN 5"/>
    <property type="match status" value="1"/>
</dbReference>
<dbReference type="GeneTree" id="ENSGT00940000159535"/>
<name>A0A8C7WS16_9TELE</name>
<dbReference type="Proteomes" id="UP000694383">
    <property type="component" value="Unplaced"/>
</dbReference>
<dbReference type="AlphaFoldDB" id="A0A8C7WS16"/>
<dbReference type="Pfam" id="PF01237">
    <property type="entry name" value="Oxysterol_BP"/>
    <property type="match status" value="1"/>
</dbReference>
<dbReference type="GO" id="GO:0016020">
    <property type="term" value="C:membrane"/>
    <property type="evidence" value="ECO:0007669"/>
    <property type="project" value="TreeGrafter"/>
</dbReference>
<dbReference type="Ensembl" id="ENSOSIT00000002473.1">
    <property type="protein sequence ID" value="ENSOSIP00000002315.1"/>
    <property type="gene ID" value="ENSOSIG00000001277.1"/>
</dbReference>
<dbReference type="InterPro" id="IPR037239">
    <property type="entry name" value="OSBP_sf"/>
</dbReference>